<dbReference type="EMBL" id="AP025730">
    <property type="protein sequence ID" value="BDI07317.1"/>
    <property type="molecule type" value="Genomic_DNA"/>
</dbReference>
<organism evidence="1 2">
    <name type="scientific">Sphaerotilus microaerophilus</name>
    <dbReference type="NCBI Taxonomy" id="2914710"/>
    <lineage>
        <taxon>Bacteria</taxon>
        <taxon>Pseudomonadati</taxon>
        <taxon>Pseudomonadota</taxon>
        <taxon>Betaproteobacteria</taxon>
        <taxon>Burkholderiales</taxon>
        <taxon>Sphaerotilaceae</taxon>
        <taxon>Sphaerotilus</taxon>
    </lineage>
</organism>
<evidence type="ECO:0000313" key="2">
    <source>
        <dbReference type="Proteomes" id="UP001057498"/>
    </source>
</evidence>
<evidence type="ECO:0000313" key="1">
    <source>
        <dbReference type="EMBL" id="BDI07317.1"/>
    </source>
</evidence>
<keyword evidence="2" id="KW-1185">Reference proteome</keyword>
<protein>
    <recommendedName>
        <fullName evidence="3">DUF1488 family protein</fullName>
    </recommendedName>
</protein>
<proteinExistence type="predicted"/>
<evidence type="ECO:0008006" key="3">
    <source>
        <dbReference type="Google" id="ProtNLM"/>
    </source>
</evidence>
<gene>
    <name evidence="1" type="ORF">CATMQ487_42870</name>
</gene>
<name>A0ABM7YRY3_9BURK</name>
<accession>A0ABM7YRY3</accession>
<dbReference type="Proteomes" id="UP001057498">
    <property type="component" value="Chromosome"/>
</dbReference>
<reference evidence="1" key="1">
    <citation type="submission" date="2022-04" db="EMBL/GenBank/DDBJ databases">
        <title>Whole genome sequence of Sphaerotilus sp. FB-5.</title>
        <authorList>
            <person name="Takeda M."/>
            <person name="Narihara S."/>
            <person name="Akimoto M."/>
            <person name="Akimoto R."/>
            <person name="Nishiyashiki S."/>
            <person name="Murakami T."/>
        </authorList>
    </citation>
    <scope>NUCLEOTIDE SEQUENCE</scope>
    <source>
        <strain evidence="1">FB-5</strain>
    </source>
</reference>
<sequence>MAGPLTHAMQPDEAFFHQPSGAVRFWVVIGDAQVGASVAMQTLHYRYQPQRSDDDALETYRAHVDEIHAAVRRRVAGGSIEPVMLREPDLAPRPPAR</sequence>